<sequence>MTTFNRAIEASVNCVSYGWAEEAWYFIVHPTDLDLGFVDPLCLKTG</sequence>
<reference evidence="1" key="1">
    <citation type="journal article" date="2014" name="Front. Microbiol.">
        <title>High frequency of phylogenetically diverse reductive dehalogenase-homologous genes in deep subseafloor sedimentary metagenomes.</title>
        <authorList>
            <person name="Kawai M."/>
            <person name="Futagami T."/>
            <person name="Toyoda A."/>
            <person name="Takaki Y."/>
            <person name="Nishi S."/>
            <person name="Hori S."/>
            <person name="Arai W."/>
            <person name="Tsubouchi T."/>
            <person name="Morono Y."/>
            <person name="Uchiyama I."/>
            <person name="Ito T."/>
            <person name="Fujiyama A."/>
            <person name="Inagaki F."/>
            <person name="Takami H."/>
        </authorList>
    </citation>
    <scope>NUCLEOTIDE SEQUENCE</scope>
    <source>
        <strain evidence="1">Expedition CK06-06</strain>
    </source>
</reference>
<dbReference type="AlphaFoldDB" id="X1NRX6"/>
<dbReference type="EMBL" id="BARV01024426">
    <property type="protein sequence ID" value="GAI46358.1"/>
    <property type="molecule type" value="Genomic_DNA"/>
</dbReference>
<accession>X1NRX6</accession>
<organism evidence="1">
    <name type="scientific">marine sediment metagenome</name>
    <dbReference type="NCBI Taxonomy" id="412755"/>
    <lineage>
        <taxon>unclassified sequences</taxon>
        <taxon>metagenomes</taxon>
        <taxon>ecological metagenomes</taxon>
    </lineage>
</organism>
<protein>
    <submittedName>
        <fullName evidence="1">Uncharacterized protein</fullName>
    </submittedName>
</protein>
<feature type="non-terminal residue" evidence="1">
    <location>
        <position position="46"/>
    </location>
</feature>
<name>X1NRX6_9ZZZZ</name>
<gene>
    <name evidence="1" type="ORF">S06H3_39877</name>
</gene>
<comment type="caution">
    <text evidence="1">The sequence shown here is derived from an EMBL/GenBank/DDBJ whole genome shotgun (WGS) entry which is preliminary data.</text>
</comment>
<proteinExistence type="predicted"/>
<evidence type="ECO:0000313" key="1">
    <source>
        <dbReference type="EMBL" id="GAI46358.1"/>
    </source>
</evidence>